<dbReference type="AlphaFoldDB" id="A0ABD3RV72"/>
<accession>A0ABD3RV72</accession>
<name>A0ABD3RV72_9STRA</name>
<protein>
    <submittedName>
        <fullName evidence="2">Uncharacterized protein</fullName>
    </submittedName>
</protein>
<keyword evidence="1" id="KW-0812">Transmembrane</keyword>
<gene>
    <name evidence="2" type="ORF">ACHAXA_004523</name>
</gene>
<evidence type="ECO:0000313" key="2">
    <source>
        <dbReference type="EMBL" id="KAL3816098.1"/>
    </source>
</evidence>
<reference evidence="2 3" key="1">
    <citation type="submission" date="2024-10" db="EMBL/GenBank/DDBJ databases">
        <title>Updated reference genomes for cyclostephanoid diatoms.</title>
        <authorList>
            <person name="Roberts W.R."/>
            <person name="Alverson A.J."/>
        </authorList>
    </citation>
    <scope>NUCLEOTIDE SEQUENCE [LARGE SCALE GENOMIC DNA]</scope>
    <source>
        <strain evidence="2 3">AJA228-03</strain>
    </source>
</reference>
<keyword evidence="3" id="KW-1185">Reference proteome</keyword>
<keyword evidence="1" id="KW-0472">Membrane</keyword>
<comment type="caution">
    <text evidence="2">The sequence shown here is derived from an EMBL/GenBank/DDBJ whole genome shotgun (WGS) entry which is preliminary data.</text>
</comment>
<evidence type="ECO:0000313" key="3">
    <source>
        <dbReference type="Proteomes" id="UP001530377"/>
    </source>
</evidence>
<dbReference type="EMBL" id="JALLPB020000165">
    <property type="protein sequence ID" value="KAL3816098.1"/>
    <property type="molecule type" value="Genomic_DNA"/>
</dbReference>
<dbReference type="Proteomes" id="UP001530377">
    <property type="component" value="Unassembled WGS sequence"/>
</dbReference>
<feature type="transmembrane region" description="Helical" evidence="1">
    <location>
        <begin position="89"/>
        <end position="112"/>
    </location>
</feature>
<sequence length="291" mass="32386">MKISTHELISPVSRGILSIRGGAEAVDSIYIRSAVGYFNNLRVPAAVLMSIIMKEMFTLQNTPTASMRKWDAEHGVAHSKRWRILRYSYLLLMVLAFSLETFTIFVATQVLTELATASAQKMVPLVPFESNISLVDLEKVGGGFFGKIGVKKDPQSMVDFLIANFEFEYATCRFHFVTGILCFTFATALRVRYALRKYSDLSMSGMCCLLAVTTGMLTYTNAKTITYGGYVNLLKRQLQLSGRFLLAHVRSGPLSVITAILACLTVIYAILGSVSPEFAYFELDDEDNKKI</sequence>
<feature type="transmembrane region" description="Helical" evidence="1">
    <location>
        <begin position="251"/>
        <end position="271"/>
    </location>
</feature>
<feature type="transmembrane region" description="Helical" evidence="1">
    <location>
        <begin position="174"/>
        <end position="195"/>
    </location>
</feature>
<organism evidence="2 3">
    <name type="scientific">Cyclostephanos tholiformis</name>
    <dbReference type="NCBI Taxonomy" id="382380"/>
    <lineage>
        <taxon>Eukaryota</taxon>
        <taxon>Sar</taxon>
        <taxon>Stramenopiles</taxon>
        <taxon>Ochrophyta</taxon>
        <taxon>Bacillariophyta</taxon>
        <taxon>Coscinodiscophyceae</taxon>
        <taxon>Thalassiosirophycidae</taxon>
        <taxon>Stephanodiscales</taxon>
        <taxon>Stephanodiscaceae</taxon>
        <taxon>Cyclostephanos</taxon>
    </lineage>
</organism>
<keyword evidence="1" id="KW-1133">Transmembrane helix</keyword>
<proteinExistence type="predicted"/>
<evidence type="ECO:0000256" key="1">
    <source>
        <dbReference type="SAM" id="Phobius"/>
    </source>
</evidence>
<feature type="transmembrane region" description="Helical" evidence="1">
    <location>
        <begin position="207"/>
        <end position="231"/>
    </location>
</feature>